<keyword evidence="1" id="KW-0233">DNA recombination</keyword>
<dbReference type="EMBL" id="ATBP01002357">
    <property type="protein sequence ID" value="ETR65949.1"/>
    <property type="molecule type" value="Genomic_DNA"/>
</dbReference>
<dbReference type="GO" id="GO:0006310">
    <property type="term" value="P:DNA recombination"/>
    <property type="evidence" value="ECO:0007669"/>
    <property type="project" value="UniProtKB-KW"/>
</dbReference>
<organism evidence="3 4">
    <name type="scientific">Candidatus Magnetoglobus multicellularis str. Araruama</name>
    <dbReference type="NCBI Taxonomy" id="890399"/>
    <lineage>
        <taxon>Bacteria</taxon>
        <taxon>Pseudomonadati</taxon>
        <taxon>Thermodesulfobacteriota</taxon>
        <taxon>Desulfobacteria</taxon>
        <taxon>Desulfobacterales</taxon>
        <taxon>Desulfobacteraceae</taxon>
        <taxon>Candidatus Magnetoglobus</taxon>
    </lineage>
</organism>
<evidence type="ECO:0000313" key="3">
    <source>
        <dbReference type="EMBL" id="ETR65949.1"/>
    </source>
</evidence>
<feature type="domain" description="Tyr recombinase" evidence="2">
    <location>
        <begin position="1"/>
        <end position="111"/>
    </location>
</feature>
<dbReference type="InterPro" id="IPR002104">
    <property type="entry name" value="Integrase_catalytic"/>
</dbReference>
<accession>A0A1V1NTP8</accession>
<reference evidence="4" key="1">
    <citation type="submission" date="2012-11" db="EMBL/GenBank/DDBJ databases">
        <authorList>
            <person name="Lucero-Rivera Y.E."/>
            <person name="Tovar-Ramirez D."/>
        </authorList>
    </citation>
    <scope>NUCLEOTIDE SEQUENCE [LARGE SCALE GENOMIC DNA]</scope>
    <source>
        <strain evidence="4">Araruama</strain>
    </source>
</reference>
<dbReference type="Pfam" id="PF00589">
    <property type="entry name" value="Phage_integrase"/>
    <property type="match status" value="1"/>
</dbReference>
<proteinExistence type="predicted"/>
<dbReference type="InterPro" id="IPR013762">
    <property type="entry name" value="Integrase-like_cat_sf"/>
</dbReference>
<sequence length="127" mass="14424">MCKEKITQKIGNRNLCDPFFCTSTGLSYSISALRVAFKQVISRSGIAIEGNIRMHDLRHNAAMLRMLLWYEEGVNLEAKLPILATYMGHKNLLSTQKYLHLTKELLIPIMARYQAKFGHIINDGGMP</sequence>
<dbReference type="GO" id="GO:0015074">
    <property type="term" value="P:DNA integration"/>
    <property type="evidence" value="ECO:0007669"/>
    <property type="project" value="InterPro"/>
</dbReference>
<dbReference type="Proteomes" id="UP000189670">
    <property type="component" value="Unassembled WGS sequence"/>
</dbReference>
<dbReference type="GO" id="GO:0003677">
    <property type="term" value="F:DNA binding"/>
    <property type="evidence" value="ECO:0007669"/>
    <property type="project" value="InterPro"/>
</dbReference>
<dbReference type="AlphaFoldDB" id="A0A1V1NTP8"/>
<dbReference type="PROSITE" id="PS51898">
    <property type="entry name" value="TYR_RECOMBINASE"/>
    <property type="match status" value="1"/>
</dbReference>
<dbReference type="InterPro" id="IPR011010">
    <property type="entry name" value="DNA_brk_join_enz"/>
</dbReference>
<comment type="caution">
    <text evidence="3">The sequence shown here is derived from an EMBL/GenBank/DDBJ whole genome shotgun (WGS) entry which is preliminary data.</text>
</comment>
<evidence type="ECO:0000259" key="2">
    <source>
        <dbReference type="PROSITE" id="PS51898"/>
    </source>
</evidence>
<evidence type="ECO:0000256" key="1">
    <source>
        <dbReference type="ARBA" id="ARBA00023172"/>
    </source>
</evidence>
<gene>
    <name evidence="3" type="ORF">OMM_05859</name>
</gene>
<dbReference type="SUPFAM" id="SSF56349">
    <property type="entry name" value="DNA breaking-rejoining enzymes"/>
    <property type="match status" value="1"/>
</dbReference>
<dbReference type="Gene3D" id="1.10.443.10">
    <property type="entry name" value="Intergrase catalytic core"/>
    <property type="match status" value="1"/>
</dbReference>
<name>A0A1V1NTP8_9BACT</name>
<evidence type="ECO:0000313" key="4">
    <source>
        <dbReference type="Proteomes" id="UP000189670"/>
    </source>
</evidence>
<protein>
    <recommendedName>
        <fullName evidence="2">Tyr recombinase domain-containing protein</fullName>
    </recommendedName>
</protein>